<dbReference type="InterPro" id="IPR037284">
    <property type="entry name" value="SUF_FeS_clus_asmbl_SufBD_sf"/>
</dbReference>
<feature type="domain" description="SUF system FeS cluster assembly SufBD core" evidence="2">
    <location>
        <begin position="222"/>
        <end position="464"/>
    </location>
</feature>
<comment type="similarity">
    <text evidence="1">Belongs to the iron-sulfur cluster assembly SufBD family.</text>
</comment>
<dbReference type="NCBIfam" id="TIGR01980">
    <property type="entry name" value="sufB"/>
    <property type="match status" value="1"/>
</dbReference>
<dbReference type="InterPro" id="IPR000825">
    <property type="entry name" value="SUF_FeS_clus_asmbl_SufBD_core"/>
</dbReference>
<organism evidence="4 5">
    <name type="scientific">Halorhodospira neutriphila</name>
    <dbReference type="NCBI Taxonomy" id="168379"/>
    <lineage>
        <taxon>Bacteria</taxon>
        <taxon>Pseudomonadati</taxon>
        <taxon>Pseudomonadota</taxon>
        <taxon>Gammaproteobacteria</taxon>
        <taxon>Chromatiales</taxon>
        <taxon>Ectothiorhodospiraceae</taxon>
        <taxon>Halorhodospira</taxon>
    </lineage>
</organism>
<evidence type="ECO:0000256" key="1">
    <source>
        <dbReference type="ARBA" id="ARBA00043967"/>
    </source>
</evidence>
<proteinExistence type="inferred from homology"/>
<name>A0ABS1E5U0_9GAMM</name>
<protein>
    <submittedName>
        <fullName evidence="4">Fe-S cluster assembly protein SufB</fullName>
    </submittedName>
</protein>
<dbReference type="PANTHER" id="PTHR30508">
    <property type="entry name" value="FES CLUSTER ASSEMBLY PROTEIN SUF"/>
    <property type="match status" value="1"/>
</dbReference>
<dbReference type="Proteomes" id="UP000738126">
    <property type="component" value="Unassembled WGS sequence"/>
</dbReference>
<dbReference type="Pfam" id="PF19295">
    <property type="entry name" value="SufBD_N"/>
    <property type="match status" value="1"/>
</dbReference>
<evidence type="ECO:0000313" key="4">
    <source>
        <dbReference type="EMBL" id="MBK1726875.1"/>
    </source>
</evidence>
<evidence type="ECO:0000259" key="3">
    <source>
        <dbReference type="Pfam" id="PF19295"/>
    </source>
</evidence>
<dbReference type="NCBIfam" id="NF008773">
    <property type="entry name" value="PRK11814.1"/>
    <property type="match status" value="1"/>
</dbReference>
<dbReference type="RefSeq" id="WP_200259048.1">
    <property type="nucleotide sequence ID" value="NZ_NRSH01000075.1"/>
</dbReference>
<gene>
    <name evidence="4" type="ORF">CKO13_07550</name>
</gene>
<dbReference type="EMBL" id="NRSH01000075">
    <property type="protein sequence ID" value="MBK1726875.1"/>
    <property type="molecule type" value="Genomic_DNA"/>
</dbReference>
<dbReference type="SUPFAM" id="SSF101960">
    <property type="entry name" value="Stabilizer of iron transporter SufD"/>
    <property type="match status" value="1"/>
</dbReference>
<keyword evidence="5" id="KW-1185">Reference proteome</keyword>
<comment type="caution">
    <text evidence="4">The sequence shown here is derived from an EMBL/GenBank/DDBJ whole genome shotgun (WGS) entry which is preliminary data.</text>
</comment>
<dbReference type="Pfam" id="PF01458">
    <property type="entry name" value="SUFBD_core"/>
    <property type="match status" value="1"/>
</dbReference>
<accession>A0ABS1E5U0</accession>
<reference evidence="4 5" key="1">
    <citation type="journal article" date="2020" name="Microorganisms">
        <title>Osmotic Adaptation and Compatible Solute Biosynthesis of Phototrophic Bacteria as Revealed from Genome Analyses.</title>
        <authorList>
            <person name="Imhoff J.F."/>
            <person name="Rahn T."/>
            <person name="Kunzel S."/>
            <person name="Keller A."/>
            <person name="Neulinger S.C."/>
        </authorList>
    </citation>
    <scope>NUCLEOTIDE SEQUENCE [LARGE SCALE GENOMIC DNA]</scope>
    <source>
        <strain evidence="4 5">DSM 15116</strain>
    </source>
</reference>
<evidence type="ECO:0000313" key="5">
    <source>
        <dbReference type="Proteomes" id="UP000738126"/>
    </source>
</evidence>
<dbReference type="InterPro" id="IPR010231">
    <property type="entry name" value="SUF_FeS_clus_asmbl_SufB"/>
</dbReference>
<dbReference type="InterPro" id="IPR045595">
    <property type="entry name" value="SufBD_N"/>
</dbReference>
<dbReference type="PANTHER" id="PTHR30508:SF1">
    <property type="entry name" value="UPF0051 PROTEIN ABCI8, CHLOROPLASTIC-RELATED"/>
    <property type="match status" value="1"/>
</dbReference>
<dbReference type="InterPro" id="IPR055346">
    <property type="entry name" value="Fe-S_cluster_assembly_SufBD"/>
</dbReference>
<feature type="domain" description="SUF system FeS cluster assembly SufBD N-terminal" evidence="3">
    <location>
        <begin position="152"/>
        <end position="213"/>
    </location>
</feature>
<evidence type="ECO:0000259" key="2">
    <source>
        <dbReference type="Pfam" id="PF01458"/>
    </source>
</evidence>
<sequence>MSSNDETIERFTSRGYEAGFYTDIEQEFAPPGLNEETVRFISAKKGEPEWMLEWRLEAYRGWLEMAMPTWQNVRFPPIDFQAISYYAAPKQGPGSLDEVDPKLLETYERLGIPLHEQKMLAGVEEGGEEGGSGASGVAVDAVFDSVSVTTTFKEELAQHGVIFCSISEALRDYPELVRRYIGTVVPRKDNFFAALNSAVFSDGSFVYIPEGVTCPMELSTYFRINAGHTGQFERTLIIAERGSSVSYLEGCTAPQRDENQLHAAVVELYAHDDAQIKYSTVQNWYPGDENGKGGVYNFVTKRGMCAGKRSKISWTQVETGSAITWKYPSCVLKGDDAIGEFYSVAVTRGYQQADTGTKMIHMGRNTRSHIVSKGIAADRAQQSYRGLVKVLPTAANARNYSQCDSMLIGSECGAHTFPYIDIQNSSAQLEHEATTSKIGDDQIFYCKQRGISEEDAVSMIVNGFCKEVFQKLPMEFAVEAQKLLEVTLEDSVG</sequence>